<comment type="subcellular location">
    <subcellularLocation>
        <location evidence="1">Cell membrane</location>
        <topology evidence="1">Multi-pass membrane protein</topology>
    </subcellularLocation>
</comment>
<name>A0A0B7NPG2_PROFF</name>
<dbReference type="InterPro" id="IPR037185">
    <property type="entry name" value="EmrE-like"/>
</dbReference>
<evidence type="ECO:0000256" key="2">
    <source>
        <dbReference type="ARBA" id="ARBA00007362"/>
    </source>
</evidence>
<organism evidence="14">
    <name type="scientific">Propionibacterium freudenreichii subsp. freudenreichii</name>
    <dbReference type="NCBI Taxonomy" id="66712"/>
    <lineage>
        <taxon>Bacteria</taxon>
        <taxon>Bacillati</taxon>
        <taxon>Actinomycetota</taxon>
        <taxon>Actinomycetes</taxon>
        <taxon>Propionibacteriales</taxon>
        <taxon>Propionibacteriaceae</taxon>
        <taxon>Propionibacterium</taxon>
    </lineage>
</organism>
<evidence type="ECO:0000256" key="12">
    <source>
        <dbReference type="SAM" id="Phobius"/>
    </source>
</evidence>
<dbReference type="PANTHER" id="PTHR30561">
    <property type="entry name" value="SMR FAMILY PROTON-DEPENDENT DRUG EFFLUX TRANSPORTER SUGE"/>
    <property type="match status" value="1"/>
</dbReference>
<feature type="transmembrane region" description="Helical" evidence="12">
    <location>
        <begin position="93"/>
        <end position="114"/>
    </location>
</feature>
<protein>
    <submittedName>
        <fullName evidence="14">Hypothetical membrane protein</fullName>
    </submittedName>
</protein>
<evidence type="ECO:0000256" key="3">
    <source>
        <dbReference type="ARBA" id="ARBA00022475"/>
    </source>
</evidence>
<feature type="transmembrane region" description="Helical" evidence="12">
    <location>
        <begin position="267"/>
        <end position="285"/>
    </location>
</feature>
<evidence type="ECO:0000256" key="8">
    <source>
        <dbReference type="ARBA" id="ARBA00022985"/>
    </source>
</evidence>
<feature type="transmembrane region" description="Helical" evidence="12">
    <location>
        <begin position="153"/>
        <end position="176"/>
    </location>
</feature>
<feature type="transmembrane region" description="Helical" evidence="12">
    <location>
        <begin position="120"/>
        <end position="141"/>
    </location>
</feature>
<gene>
    <name evidence="14" type="ORF">PFCIRM138_00075</name>
</gene>
<evidence type="ECO:0000259" key="13">
    <source>
        <dbReference type="Pfam" id="PF00892"/>
    </source>
</evidence>
<keyword evidence="7 12" id="KW-0812">Transmembrane</keyword>
<dbReference type="GO" id="GO:0005886">
    <property type="term" value="C:plasma membrane"/>
    <property type="evidence" value="ECO:0007669"/>
    <property type="project" value="UniProtKB-SubCell"/>
</dbReference>
<feature type="transmembrane region" description="Helical" evidence="12">
    <location>
        <begin position="212"/>
        <end position="234"/>
    </location>
</feature>
<dbReference type="PANTHER" id="PTHR30561:SF9">
    <property type="entry name" value="4-AMINO-4-DEOXY-L-ARABINOSE-PHOSPHOUNDECAPRENOL FLIPPASE SUBUNIT ARNF-RELATED"/>
    <property type="match status" value="1"/>
</dbReference>
<feature type="transmembrane region" description="Helical" evidence="12">
    <location>
        <begin position="30"/>
        <end position="54"/>
    </location>
</feature>
<keyword evidence="4" id="KW-0444">Lipid biosynthesis</keyword>
<evidence type="ECO:0000256" key="6">
    <source>
        <dbReference type="ARBA" id="ARBA00022556"/>
    </source>
</evidence>
<reference evidence="14" key="1">
    <citation type="submission" date="2014-08" db="EMBL/GenBank/DDBJ databases">
        <authorList>
            <person name="Falentin Helene"/>
        </authorList>
    </citation>
    <scope>NUCLEOTIDE SEQUENCE</scope>
</reference>
<evidence type="ECO:0000256" key="11">
    <source>
        <dbReference type="ARBA" id="ARBA00023136"/>
    </source>
</evidence>
<dbReference type="InterPro" id="IPR000390">
    <property type="entry name" value="Small_drug/metabolite_transptr"/>
</dbReference>
<keyword evidence="8" id="KW-0448">Lipopolysaccharide biosynthesis</keyword>
<evidence type="ECO:0000313" key="14">
    <source>
        <dbReference type="EMBL" id="CEP25735.1"/>
    </source>
</evidence>
<evidence type="ECO:0000256" key="10">
    <source>
        <dbReference type="ARBA" id="ARBA00023098"/>
    </source>
</evidence>
<comment type="similarity">
    <text evidence="2">Belongs to the EamA transporter family.</text>
</comment>
<keyword evidence="10" id="KW-0443">Lipid metabolism</keyword>
<evidence type="ECO:0000256" key="9">
    <source>
        <dbReference type="ARBA" id="ARBA00022989"/>
    </source>
</evidence>
<keyword evidence="11 12" id="KW-0472">Membrane</keyword>
<evidence type="ECO:0000256" key="5">
    <source>
        <dbReference type="ARBA" id="ARBA00022519"/>
    </source>
</evidence>
<evidence type="ECO:0000256" key="7">
    <source>
        <dbReference type="ARBA" id="ARBA00022692"/>
    </source>
</evidence>
<dbReference type="GO" id="GO:0009103">
    <property type="term" value="P:lipopolysaccharide biosynthetic process"/>
    <property type="evidence" value="ECO:0007669"/>
    <property type="project" value="UniProtKB-KW"/>
</dbReference>
<dbReference type="AlphaFoldDB" id="A0A0B7NPG2"/>
<feature type="domain" description="EamA" evidence="13">
    <location>
        <begin position="150"/>
        <end position="285"/>
    </location>
</feature>
<feature type="transmembrane region" description="Helical" evidence="12">
    <location>
        <begin position="6"/>
        <end position="23"/>
    </location>
</feature>
<feature type="transmembrane region" description="Helical" evidence="12">
    <location>
        <begin position="182"/>
        <end position="200"/>
    </location>
</feature>
<dbReference type="InterPro" id="IPR000620">
    <property type="entry name" value="EamA_dom"/>
</dbReference>
<keyword evidence="3" id="KW-1003">Cell membrane</keyword>
<dbReference type="Gene3D" id="1.10.3730.20">
    <property type="match status" value="2"/>
</dbReference>
<dbReference type="EMBL" id="LM676382">
    <property type="protein sequence ID" value="CEP25735.1"/>
    <property type="molecule type" value="Genomic_DNA"/>
</dbReference>
<dbReference type="GO" id="GO:0022857">
    <property type="term" value="F:transmembrane transporter activity"/>
    <property type="evidence" value="ECO:0007669"/>
    <property type="project" value="InterPro"/>
</dbReference>
<keyword evidence="6" id="KW-0441">Lipid A biosynthesis</keyword>
<accession>A0A0B7NPG2</accession>
<dbReference type="SUPFAM" id="SSF103481">
    <property type="entry name" value="Multidrug resistance efflux transporter EmrE"/>
    <property type="match status" value="2"/>
</dbReference>
<keyword evidence="9 12" id="KW-1133">Transmembrane helix</keyword>
<feature type="transmembrane region" description="Helical" evidence="12">
    <location>
        <begin position="240"/>
        <end position="262"/>
    </location>
</feature>
<feature type="transmembrane region" description="Helical" evidence="12">
    <location>
        <begin position="60"/>
        <end position="81"/>
    </location>
</feature>
<feature type="domain" description="EamA" evidence="13">
    <location>
        <begin position="7"/>
        <end position="137"/>
    </location>
</feature>
<evidence type="ECO:0000256" key="1">
    <source>
        <dbReference type="ARBA" id="ARBA00004651"/>
    </source>
</evidence>
<dbReference type="Pfam" id="PF00892">
    <property type="entry name" value="EamA"/>
    <property type="match status" value="2"/>
</dbReference>
<sequence length="286" mass="29359">MPPVTVAIVLVAAVAHAGWNLVSKYKKGDTLLFVGAYTTASAILCLPLAIGAAVSGSQPITWALVAAAAVSAALHLTYSLTLQAGYDRADLGVVYPIARGVGPLLTIVIAIFLLGERPTALAIIGALVILAGILVVTGNPFQRTGSRPLRGIAWGTTTGATIAAYTLWDAFAIGSIGLAPVSYYAGTLVVQVVFLAPAIIRRRAAFANTLRVNRAPTAAVAVLSPLAYILVLTAMQTSPVALVAPLREASIVIGALLAWRLFGEGHLARRLIGAVIVLAGIAGISL</sequence>
<proteinExistence type="inferred from homology"/>
<keyword evidence="5" id="KW-0997">Cell inner membrane</keyword>
<evidence type="ECO:0000256" key="4">
    <source>
        <dbReference type="ARBA" id="ARBA00022516"/>
    </source>
</evidence>